<dbReference type="SMART" id="SM00829">
    <property type="entry name" value="PKS_ER"/>
    <property type="match status" value="1"/>
</dbReference>
<evidence type="ECO:0000259" key="4">
    <source>
        <dbReference type="SMART" id="SM00829"/>
    </source>
</evidence>
<dbReference type="InterPro" id="IPR036291">
    <property type="entry name" value="NAD(P)-bd_dom_sf"/>
</dbReference>
<dbReference type="PANTHER" id="PTHR43401">
    <property type="entry name" value="L-THREONINE 3-DEHYDROGENASE"/>
    <property type="match status" value="1"/>
</dbReference>
<dbReference type="InterPro" id="IPR013149">
    <property type="entry name" value="ADH-like_C"/>
</dbReference>
<organism evidence="5 6">
    <name type="scientific">Halalkalibacter alkaliphilus</name>
    <dbReference type="NCBI Taxonomy" id="2917993"/>
    <lineage>
        <taxon>Bacteria</taxon>
        <taxon>Bacillati</taxon>
        <taxon>Bacillota</taxon>
        <taxon>Bacilli</taxon>
        <taxon>Bacillales</taxon>
        <taxon>Bacillaceae</taxon>
        <taxon>Halalkalibacter</taxon>
    </lineage>
</organism>
<dbReference type="SUPFAM" id="SSF51735">
    <property type="entry name" value="NAD(P)-binding Rossmann-fold domains"/>
    <property type="match status" value="1"/>
</dbReference>
<dbReference type="GO" id="GO:0016491">
    <property type="term" value="F:oxidoreductase activity"/>
    <property type="evidence" value="ECO:0007669"/>
    <property type="project" value="UniProtKB-KW"/>
</dbReference>
<evidence type="ECO:0000313" key="6">
    <source>
        <dbReference type="Proteomes" id="UP001139150"/>
    </source>
</evidence>
<dbReference type="Pfam" id="PF00107">
    <property type="entry name" value="ADH_zinc_N"/>
    <property type="match status" value="1"/>
</dbReference>
<evidence type="ECO:0000313" key="5">
    <source>
        <dbReference type="EMBL" id="MCL7749517.1"/>
    </source>
</evidence>
<sequence>MKALTKSEKAPGASMQTKVMPEPRANEVLVQVKITAICGTDIHIFNWNDWAAGLGIEQGNVMGHECVAEVVKLGEGVTSLSVGDRVCIETHIPCRDCRLCHNGNMHICENETIFSVHTNGCFADYAVVPAICARKVPESIPDEIASIMEPVGVGVHAAQIGDVKGKNVVVLGAGPIGLFSACASLALGAKQVTISDIKDTRLEVASLCGDFQLWNPLKTSAYSLFDTSASASGPEVIIETTGSNRAVSDILPYLRKKGTMVMVGLFPGDVSLNFSQDIIFKEVTIKGVHGRIMWDTWELMEKLIQNDKLNVQPAITHRFKLEEYEEAFRIAASGEGTKVLLRP</sequence>
<dbReference type="AlphaFoldDB" id="A0A9X2CWB6"/>
<accession>A0A9X2CWB6</accession>
<name>A0A9X2CWB6_9BACI</name>
<protein>
    <submittedName>
        <fullName evidence="5">Alcohol dehydrogenase catalytic domain-containing protein</fullName>
    </submittedName>
</protein>
<dbReference type="EMBL" id="JAKRYL010000030">
    <property type="protein sequence ID" value="MCL7749517.1"/>
    <property type="molecule type" value="Genomic_DNA"/>
</dbReference>
<proteinExistence type="predicted"/>
<dbReference type="InterPro" id="IPR050129">
    <property type="entry name" value="Zn_alcohol_dh"/>
</dbReference>
<dbReference type="InterPro" id="IPR011032">
    <property type="entry name" value="GroES-like_sf"/>
</dbReference>
<feature type="domain" description="Enoyl reductase (ER)" evidence="4">
    <location>
        <begin position="12"/>
        <end position="341"/>
    </location>
</feature>
<dbReference type="GO" id="GO:0046872">
    <property type="term" value="F:metal ion binding"/>
    <property type="evidence" value="ECO:0007669"/>
    <property type="project" value="UniProtKB-KW"/>
</dbReference>
<dbReference type="InterPro" id="IPR013154">
    <property type="entry name" value="ADH-like_N"/>
</dbReference>
<keyword evidence="2" id="KW-0862">Zinc</keyword>
<dbReference type="Proteomes" id="UP001139150">
    <property type="component" value="Unassembled WGS sequence"/>
</dbReference>
<gene>
    <name evidence="5" type="ORF">MF646_20570</name>
</gene>
<keyword evidence="3" id="KW-0560">Oxidoreductase</keyword>
<evidence type="ECO:0000256" key="1">
    <source>
        <dbReference type="ARBA" id="ARBA00022723"/>
    </source>
</evidence>
<dbReference type="PANTHER" id="PTHR43401:SF2">
    <property type="entry name" value="L-THREONINE 3-DEHYDROGENASE"/>
    <property type="match status" value="1"/>
</dbReference>
<dbReference type="Gene3D" id="3.40.50.720">
    <property type="entry name" value="NAD(P)-binding Rossmann-like Domain"/>
    <property type="match status" value="1"/>
</dbReference>
<dbReference type="InterPro" id="IPR020843">
    <property type="entry name" value="ER"/>
</dbReference>
<dbReference type="SUPFAM" id="SSF50129">
    <property type="entry name" value="GroES-like"/>
    <property type="match status" value="1"/>
</dbReference>
<dbReference type="Pfam" id="PF08240">
    <property type="entry name" value="ADH_N"/>
    <property type="match status" value="1"/>
</dbReference>
<evidence type="ECO:0000256" key="3">
    <source>
        <dbReference type="ARBA" id="ARBA00023002"/>
    </source>
</evidence>
<dbReference type="Gene3D" id="3.90.180.10">
    <property type="entry name" value="Medium-chain alcohol dehydrogenases, catalytic domain"/>
    <property type="match status" value="1"/>
</dbReference>
<keyword evidence="6" id="KW-1185">Reference proteome</keyword>
<evidence type="ECO:0000256" key="2">
    <source>
        <dbReference type="ARBA" id="ARBA00022833"/>
    </source>
</evidence>
<reference evidence="5" key="1">
    <citation type="submission" date="2022-02" db="EMBL/GenBank/DDBJ databases">
        <title>Halalkalibacter sp. nov. isolated from Lonar Lake, India.</title>
        <authorList>
            <person name="Joshi A."/>
            <person name="Thite S."/>
            <person name="Lodha T."/>
        </authorList>
    </citation>
    <scope>NUCLEOTIDE SEQUENCE</scope>
    <source>
        <strain evidence="5">MEB205</strain>
    </source>
</reference>
<keyword evidence="1" id="KW-0479">Metal-binding</keyword>
<dbReference type="RefSeq" id="WP_250098377.1">
    <property type="nucleotide sequence ID" value="NZ_JAKRYL010000030.1"/>
</dbReference>
<comment type="caution">
    <text evidence="5">The sequence shown here is derived from an EMBL/GenBank/DDBJ whole genome shotgun (WGS) entry which is preliminary data.</text>
</comment>